<feature type="compositionally biased region" description="Basic and acidic residues" evidence="1">
    <location>
        <begin position="664"/>
        <end position="681"/>
    </location>
</feature>
<feature type="compositionally biased region" description="Basic and acidic residues" evidence="1">
    <location>
        <begin position="693"/>
        <end position="719"/>
    </location>
</feature>
<feature type="region of interest" description="Disordered" evidence="1">
    <location>
        <begin position="657"/>
        <end position="755"/>
    </location>
</feature>
<evidence type="ECO:0000313" key="2">
    <source>
        <dbReference type="EMBL" id="THZ86623.1"/>
    </source>
</evidence>
<dbReference type="InterPro" id="IPR029068">
    <property type="entry name" value="Glyas_Bleomycin-R_OHBP_Dase"/>
</dbReference>
<proteinExistence type="predicted"/>
<comment type="caution">
    <text evidence="2">The sequence shown here is derived from an EMBL/GenBank/DDBJ whole genome shotgun (WGS) entry which is preliminary data.</text>
</comment>
<accession>A0A4S9Y623</accession>
<feature type="compositionally biased region" description="Low complexity" evidence="1">
    <location>
        <begin position="247"/>
        <end position="262"/>
    </location>
</feature>
<dbReference type="SUPFAM" id="SSF54593">
    <property type="entry name" value="Glyoxalase/Bleomycin resistance protein/Dihydroxybiphenyl dioxygenase"/>
    <property type="match status" value="1"/>
</dbReference>
<dbReference type="CDD" id="cd07262">
    <property type="entry name" value="VOC_like"/>
    <property type="match status" value="1"/>
</dbReference>
<feature type="region of interest" description="Disordered" evidence="1">
    <location>
        <begin position="153"/>
        <end position="199"/>
    </location>
</feature>
<feature type="compositionally biased region" description="Polar residues" evidence="1">
    <location>
        <begin position="263"/>
        <end position="280"/>
    </location>
</feature>
<organism evidence="2 3">
    <name type="scientific">Aureobasidium pullulans</name>
    <name type="common">Black yeast</name>
    <name type="synonym">Pullularia pullulans</name>
    <dbReference type="NCBI Taxonomy" id="5580"/>
    <lineage>
        <taxon>Eukaryota</taxon>
        <taxon>Fungi</taxon>
        <taxon>Dikarya</taxon>
        <taxon>Ascomycota</taxon>
        <taxon>Pezizomycotina</taxon>
        <taxon>Dothideomycetes</taxon>
        <taxon>Dothideomycetidae</taxon>
        <taxon>Dothideales</taxon>
        <taxon>Saccotheciaceae</taxon>
        <taxon>Aureobasidium</taxon>
    </lineage>
</organism>
<feature type="compositionally biased region" description="Basic residues" evidence="1">
    <location>
        <begin position="683"/>
        <end position="692"/>
    </location>
</feature>
<dbReference type="EMBL" id="QZBT01000021">
    <property type="protein sequence ID" value="THZ86623.1"/>
    <property type="molecule type" value="Genomic_DNA"/>
</dbReference>
<dbReference type="PANTHER" id="PTHR35006">
    <property type="entry name" value="GLYOXALASE FAMILY PROTEIN (AFU_ORTHOLOGUE AFUA_5G14830)"/>
    <property type="match status" value="1"/>
</dbReference>
<name>A0A4S9Y623_AURPU</name>
<evidence type="ECO:0000313" key="3">
    <source>
        <dbReference type="Proteomes" id="UP000310039"/>
    </source>
</evidence>
<evidence type="ECO:0000256" key="1">
    <source>
        <dbReference type="SAM" id="MobiDB-lite"/>
    </source>
</evidence>
<feature type="region of interest" description="Disordered" evidence="1">
    <location>
        <begin position="578"/>
        <end position="603"/>
    </location>
</feature>
<reference evidence="2 3" key="1">
    <citation type="submission" date="2018-10" db="EMBL/GenBank/DDBJ databases">
        <title>Fifty Aureobasidium pullulans genomes reveal a recombining polyextremotolerant generalist.</title>
        <authorList>
            <person name="Gostincar C."/>
            <person name="Turk M."/>
            <person name="Zajc J."/>
            <person name="Gunde-Cimerman N."/>
        </authorList>
    </citation>
    <scope>NUCLEOTIDE SEQUENCE [LARGE SCALE GENOMIC DNA]</scope>
    <source>
        <strain evidence="2 3">EXF-3403</strain>
    </source>
</reference>
<evidence type="ECO:0008006" key="4">
    <source>
        <dbReference type="Google" id="ProtNLM"/>
    </source>
</evidence>
<protein>
    <recommendedName>
        <fullName evidence="4">VOC domain-containing protein</fullName>
    </recommendedName>
</protein>
<sequence length="755" mass="80021">MPVSHVGLTVSHVPSACSFFLSALQPLGYRYVGNQGDSVGFGTDDADFFLSPEVPGVNRSNAHVAFSATSKSAVRDFYAAALTAGGQPNGSPAFRGCNDCIFNAAVLDLDGNSIEVIYHQIEDDDAYTTVSGGSRVLTWRRGIVNVLGDEDRSTFISTSPNPAPSTAQSTPQSKGPSVVRTASAPAVTTSSQTSSSDNGFQITGKAIIGTILGAAAGAAVAYAMVRSEQDGAQQEAEFAEAISRKAASSRASSKAPSKATPSQAQTSKAKTVYNSATTSKAAPASRISEIKESTEIRPRTRAHRNYSTTESVIASMVMEQFSDDEPELVLRPRKAHSVRAIEAAPEPQSLGEVDAKSYHSPTYVSLAPTPRAANKSEAIYIPASQIVSRAPSRAPSGPPSVAPTERQIEYIPASLATQRPSIVSRRAVTSPPSICHTDRQIEDVPAQTNDWTSQDLVVARRDSAMNIPIARANTEIHQSDASPYDGSDVSTIKASRINGSYHSAAGIPLPGSRKSSVVSAADLPLPISRRTSIISAADYALPGSRKTSIVSGADMPLPISRRPSLVSAMESPLPISRAVSTTSGHQIPLPESRSGSIIGSMLGRPTSEHETFAAGVPLPESRKTSLVGSLGLLANDPIPRIDDLETVAPDDSISCVASRHTRHSREEYRHGDCSHDRESRKSGASKKHRHRSLHGEGSRRSSRHAEAESEATVKLEKSSKHSAVSLPLHARNRTGIEKDEKRGQRSFVSVAFGGR</sequence>
<dbReference type="Proteomes" id="UP000310039">
    <property type="component" value="Unassembled WGS sequence"/>
</dbReference>
<dbReference type="Gene3D" id="3.10.180.10">
    <property type="entry name" value="2,3-Dihydroxybiphenyl 1,2-Dioxygenase, domain 1"/>
    <property type="match status" value="1"/>
</dbReference>
<feature type="compositionally biased region" description="Basic and acidic residues" evidence="1">
    <location>
        <begin position="734"/>
        <end position="743"/>
    </location>
</feature>
<feature type="compositionally biased region" description="Polar residues" evidence="1">
    <location>
        <begin position="154"/>
        <end position="175"/>
    </location>
</feature>
<gene>
    <name evidence="2" type="ORF">D6C84_02395</name>
</gene>
<feature type="region of interest" description="Disordered" evidence="1">
    <location>
        <begin position="247"/>
        <end position="306"/>
    </location>
</feature>
<dbReference type="AlphaFoldDB" id="A0A4S9Y623"/>
<feature type="compositionally biased region" description="Polar residues" evidence="1">
    <location>
        <begin position="186"/>
        <end position="199"/>
    </location>
</feature>
<feature type="compositionally biased region" description="Basic and acidic residues" evidence="1">
    <location>
        <begin position="288"/>
        <end position="298"/>
    </location>
</feature>
<dbReference type="PANTHER" id="PTHR35006:SF3">
    <property type="entry name" value="GLYOXALASE FAMILY PROTEIN (AFU_ORTHOLOGUE AFUA_3G06020)"/>
    <property type="match status" value="1"/>
</dbReference>